<gene>
    <name evidence="1" type="ORF">GCM10023315_07730</name>
</gene>
<evidence type="ECO:0000313" key="2">
    <source>
        <dbReference type="Proteomes" id="UP001501692"/>
    </source>
</evidence>
<dbReference type="EMBL" id="BAABJK010000004">
    <property type="protein sequence ID" value="GAA4962080.1"/>
    <property type="molecule type" value="Genomic_DNA"/>
</dbReference>
<name>A0ABP9H561_9FLAO</name>
<dbReference type="Proteomes" id="UP001501692">
    <property type="component" value="Unassembled WGS sequence"/>
</dbReference>
<proteinExistence type="predicted"/>
<comment type="caution">
    <text evidence="1">The sequence shown here is derived from an EMBL/GenBank/DDBJ whole genome shotgun (WGS) entry which is preliminary data.</text>
</comment>
<keyword evidence="2" id="KW-1185">Reference proteome</keyword>
<evidence type="ECO:0000313" key="1">
    <source>
        <dbReference type="EMBL" id="GAA4962080.1"/>
    </source>
</evidence>
<organism evidence="1 2">
    <name type="scientific">Algibacter aquimarinus</name>
    <dbReference type="NCBI Taxonomy" id="1136748"/>
    <lineage>
        <taxon>Bacteria</taxon>
        <taxon>Pseudomonadati</taxon>
        <taxon>Bacteroidota</taxon>
        <taxon>Flavobacteriia</taxon>
        <taxon>Flavobacteriales</taxon>
        <taxon>Flavobacteriaceae</taxon>
        <taxon>Algibacter</taxon>
    </lineage>
</organism>
<accession>A0ABP9H561</accession>
<protein>
    <submittedName>
        <fullName evidence="1">Uncharacterized protein</fullName>
    </submittedName>
</protein>
<sequence length="51" mass="5971">MIDDINVLCKYTKKSQIMMSGKMLNANGVYFNKALKHVLAIIKKFDFNYRL</sequence>
<reference evidence="2" key="1">
    <citation type="journal article" date="2019" name="Int. J. Syst. Evol. Microbiol.">
        <title>The Global Catalogue of Microorganisms (GCM) 10K type strain sequencing project: providing services to taxonomists for standard genome sequencing and annotation.</title>
        <authorList>
            <consortium name="The Broad Institute Genomics Platform"/>
            <consortium name="The Broad Institute Genome Sequencing Center for Infectious Disease"/>
            <person name="Wu L."/>
            <person name="Ma J."/>
        </authorList>
    </citation>
    <scope>NUCLEOTIDE SEQUENCE [LARGE SCALE GENOMIC DNA]</scope>
    <source>
        <strain evidence="2">JCM 18287</strain>
    </source>
</reference>